<accession>R0JUK5</accession>
<dbReference type="Proteomes" id="UP000296049">
    <property type="component" value="Unassembled WGS sequence"/>
</dbReference>
<name>R0JUK5_ANAPL</name>
<evidence type="ECO:0000313" key="1">
    <source>
        <dbReference type="EMBL" id="EOB01211.1"/>
    </source>
</evidence>
<dbReference type="AlphaFoldDB" id="R0JUK5"/>
<keyword evidence="2" id="KW-1185">Reference proteome</keyword>
<sequence>MSRPARDEAAGGALGNPACGLSQKAAAQMPVQITQKRTAAKIHQGTSTRGMGLPVNLAVANSGAGPSSPAQRITGGASLNVMFLVHSMSLQKHQDKPATNEGQSAVSFQADLTEFSKDVLQVCTPAGMSTALSDLGEEREWQVKELCSYVFLQHRSTRHRTALLCVKRSKTPKLFAV</sequence>
<reference evidence="2" key="1">
    <citation type="journal article" date="2013" name="Nat. Genet.">
        <title>The duck genome and transcriptome provide insight into an avian influenza virus reservoir species.</title>
        <authorList>
            <person name="Huang Y."/>
            <person name="Li Y."/>
            <person name="Burt D.W."/>
            <person name="Chen H."/>
            <person name="Zhang Y."/>
            <person name="Qian W."/>
            <person name="Kim H."/>
            <person name="Gan S."/>
            <person name="Zhao Y."/>
            <person name="Li J."/>
            <person name="Yi K."/>
            <person name="Feng H."/>
            <person name="Zhu P."/>
            <person name="Li B."/>
            <person name="Liu Q."/>
            <person name="Fairley S."/>
            <person name="Magor K.E."/>
            <person name="Du Z."/>
            <person name="Hu X."/>
            <person name="Goodman L."/>
            <person name="Tafer H."/>
            <person name="Vignal A."/>
            <person name="Lee T."/>
            <person name="Kim K.W."/>
            <person name="Sheng Z."/>
            <person name="An Y."/>
            <person name="Searle S."/>
            <person name="Herrero J."/>
            <person name="Groenen M.A."/>
            <person name="Crooijmans R.P."/>
            <person name="Faraut T."/>
            <person name="Cai Q."/>
            <person name="Webster R.G."/>
            <person name="Aldridge J.R."/>
            <person name="Warren W.C."/>
            <person name="Bartschat S."/>
            <person name="Kehr S."/>
            <person name="Marz M."/>
            <person name="Stadler P.F."/>
            <person name="Smith J."/>
            <person name="Kraus R.H."/>
            <person name="Zhao Y."/>
            <person name="Ren L."/>
            <person name="Fei J."/>
            <person name="Morisson M."/>
            <person name="Kaiser P."/>
            <person name="Griffin D.K."/>
            <person name="Rao M."/>
            <person name="Pitel F."/>
            <person name="Wang J."/>
            <person name="Li N."/>
        </authorList>
    </citation>
    <scope>NUCLEOTIDE SEQUENCE [LARGE SCALE GENOMIC DNA]</scope>
</reference>
<evidence type="ECO:0000313" key="2">
    <source>
        <dbReference type="Proteomes" id="UP000296049"/>
    </source>
</evidence>
<protein>
    <submittedName>
        <fullName evidence="1">Uncharacterized protein</fullName>
    </submittedName>
</protein>
<organism evidence="1 2">
    <name type="scientific">Anas platyrhynchos</name>
    <name type="common">Mallard</name>
    <name type="synonym">Anas boschas</name>
    <dbReference type="NCBI Taxonomy" id="8839"/>
    <lineage>
        <taxon>Eukaryota</taxon>
        <taxon>Metazoa</taxon>
        <taxon>Chordata</taxon>
        <taxon>Craniata</taxon>
        <taxon>Vertebrata</taxon>
        <taxon>Euteleostomi</taxon>
        <taxon>Archelosauria</taxon>
        <taxon>Archosauria</taxon>
        <taxon>Dinosauria</taxon>
        <taxon>Saurischia</taxon>
        <taxon>Theropoda</taxon>
        <taxon>Coelurosauria</taxon>
        <taxon>Aves</taxon>
        <taxon>Neognathae</taxon>
        <taxon>Galloanserae</taxon>
        <taxon>Anseriformes</taxon>
        <taxon>Anatidae</taxon>
        <taxon>Anatinae</taxon>
        <taxon>Anas</taxon>
    </lineage>
</organism>
<proteinExistence type="predicted"/>
<dbReference type="EMBL" id="KB743111">
    <property type="protein sequence ID" value="EOB01211.1"/>
    <property type="molecule type" value="Genomic_DNA"/>
</dbReference>
<gene>
    <name evidence="1" type="ORF">Anapl_02332</name>
</gene>